<organism evidence="1 2">
    <name type="scientific">Arthrobacter methylotrophus</name>
    <dbReference type="NCBI Taxonomy" id="121291"/>
    <lineage>
        <taxon>Bacteria</taxon>
        <taxon>Bacillati</taxon>
        <taxon>Actinomycetota</taxon>
        <taxon>Actinomycetes</taxon>
        <taxon>Micrococcales</taxon>
        <taxon>Micrococcaceae</taxon>
        <taxon>Arthrobacter</taxon>
    </lineage>
</organism>
<gene>
    <name evidence="1" type="ORF">ACFFPI_09115</name>
</gene>
<comment type="caution">
    <text evidence="1">The sequence shown here is derived from an EMBL/GenBank/DDBJ whole genome shotgun (WGS) entry which is preliminary data.</text>
</comment>
<accession>A0ABV5URI1</accession>
<reference evidence="1 2" key="1">
    <citation type="submission" date="2024-09" db="EMBL/GenBank/DDBJ databases">
        <authorList>
            <person name="Sun Q."/>
            <person name="Mori K."/>
        </authorList>
    </citation>
    <scope>NUCLEOTIDE SEQUENCE [LARGE SCALE GENOMIC DNA]</scope>
    <source>
        <strain evidence="1 2">JCM 13519</strain>
    </source>
</reference>
<evidence type="ECO:0000313" key="1">
    <source>
        <dbReference type="EMBL" id="MFB9714280.1"/>
    </source>
</evidence>
<sequence length="176" mass="19226">MDNYAEFLERIDAAIANLTKRRLILMTAHDVVSSALAHNNSGLTQWAGRQIRLEELLRNGSTANGSGLKDLHEVSLKMASMFRGRAQRVAGRRDAIRARTDDVDRSLQDLRMSKQKLTSSRKLAEERENLSRIVLGLAGTAEGSTTASPDGGLRDDLRAASEAVVLAEALLELKGD</sequence>
<proteinExistence type="predicted"/>
<dbReference type="EMBL" id="JBHMBH010000019">
    <property type="protein sequence ID" value="MFB9714280.1"/>
    <property type="molecule type" value="Genomic_DNA"/>
</dbReference>
<dbReference type="RefSeq" id="WP_345044236.1">
    <property type="nucleotide sequence ID" value="NZ_BAABED010000001.1"/>
</dbReference>
<name>A0ABV5URI1_9MICC</name>
<evidence type="ECO:0000313" key="2">
    <source>
        <dbReference type="Proteomes" id="UP001589536"/>
    </source>
</evidence>
<keyword evidence="2" id="KW-1185">Reference proteome</keyword>
<dbReference type="Proteomes" id="UP001589536">
    <property type="component" value="Unassembled WGS sequence"/>
</dbReference>
<protein>
    <submittedName>
        <fullName evidence="1">Uncharacterized protein</fullName>
    </submittedName>
</protein>